<organism evidence="16">
    <name type="scientific">Nippostrongylus brasiliensis</name>
    <name type="common">Rat hookworm</name>
    <dbReference type="NCBI Taxonomy" id="27835"/>
    <lineage>
        <taxon>Eukaryota</taxon>
        <taxon>Metazoa</taxon>
        <taxon>Ecdysozoa</taxon>
        <taxon>Nematoda</taxon>
        <taxon>Chromadorea</taxon>
        <taxon>Rhabditida</taxon>
        <taxon>Rhabditina</taxon>
        <taxon>Rhabditomorpha</taxon>
        <taxon>Strongyloidea</taxon>
        <taxon>Heligmosomidae</taxon>
        <taxon>Nippostrongylus</taxon>
    </lineage>
</organism>
<evidence type="ECO:0000256" key="10">
    <source>
        <dbReference type="RuleBase" id="RU361183"/>
    </source>
</evidence>
<dbReference type="AlphaFoldDB" id="A0A158QXT0"/>
<evidence type="ECO:0000256" key="7">
    <source>
        <dbReference type="ARBA" id="ARBA00023157"/>
    </source>
</evidence>
<keyword evidence="1" id="KW-0245">EGF-like domain</keyword>
<dbReference type="InterPro" id="IPR035914">
    <property type="entry name" value="Sperma_CUB_dom_sf"/>
</dbReference>
<dbReference type="PRINTS" id="PR00480">
    <property type="entry name" value="ASTACIN"/>
</dbReference>
<gene>
    <name evidence="14" type="ORF">NBR_LOCUS7347</name>
</gene>
<comment type="cofactor">
    <cofactor evidence="9 10">
        <name>Zn(2+)</name>
        <dbReference type="ChEBI" id="CHEBI:29105"/>
    </cofactor>
    <text evidence="9 10">Binds 1 zinc ion per subunit.</text>
</comment>
<proteinExistence type="predicted"/>
<feature type="binding site" evidence="9">
    <location>
        <position position="45"/>
    </location>
    <ligand>
        <name>Zn(2+)</name>
        <dbReference type="ChEBI" id="CHEBI:29105"/>
        <note>catalytic</note>
    </ligand>
</feature>
<dbReference type="PROSITE" id="PS51864">
    <property type="entry name" value="ASTACIN"/>
    <property type="match status" value="1"/>
</dbReference>
<dbReference type="Pfam" id="PF01400">
    <property type="entry name" value="Astacin"/>
    <property type="match status" value="1"/>
</dbReference>
<evidence type="ECO:0000259" key="12">
    <source>
        <dbReference type="PROSITE" id="PS01180"/>
    </source>
</evidence>
<evidence type="ECO:0000256" key="8">
    <source>
        <dbReference type="PROSITE-ProRule" id="PRU00059"/>
    </source>
</evidence>
<evidence type="ECO:0000256" key="6">
    <source>
        <dbReference type="ARBA" id="ARBA00023049"/>
    </source>
</evidence>
<feature type="region of interest" description="Disordered" evidence="11">
    <location>
        <begin position="1"/>
        <end position="25"/>
    </location>
</feature>
<dbReference type="GO" id="GO:0004222">
    <property type="term" value="F:metalloendopeptidase activity"/>
    <property type="evidence" value="ECO:0007669"/>
    <property type="project" value="UniProtKB-UniRule"/>
</dbReference>
<keyword evidence="6 9" id="KW-0482">Metalloprotease</keyword>
<dbReference type="InterPro" id="IPR024079">
    <property type="entry name" value="MetalloPept_cat_dom_sf"/>
</dbReference>
<evidence type="ECO:0000313" key="15">
    <source>
        <dbReference type="Proteomes" id="UP000271162"/>
    </source>
</evidence>
<feature type="active site" evidence="9">
    <location>
        <position position="46"/>
    </location>
</feature>
<evidence type="ECO:0000256" key="1">
    <source>
        <dbReference type="ARBA" id="ARBA00022536"/>
    </source>
</evidence>
<dbReference type="STRING" id="27835.A0A158QXT0"/>
<dbReference type="Proteomes" id="UP000271162">
    <property type="component" value="Unassembled WGS sequence"/>
</dbReference>
<evidence type="ECO:0000256" key="2">
    <source>
        <dbReference type="ARBA" id="ARBA00022670"/>
    </source>
</evidence>
<protein>
    <recommendedName>
        <fullName evidence="10">Metalloendopeptidase</fullName>
        <ecNumber evidence="10">3.4.24.-</ecNumber>
    </recommendedName>
</protein>
<dbReference type="InterPro" id="IPR001506">
    <property type="entry name" value="Peptidase_M12A"/>
</dbReference>
<keyword evidence="2 9" id="KW-0645">Protease</keyword>
<dbReference type="SUPFAM" id="SSF55486">
    <property type="entry name" value="Metalloproteases ('zincins'), catalytic domain"/>
    <property type="match status" value="1"/>
</dbReference>
<reference evidence="14 15" key="2">
    <citation type="submission" date="2018-11" db="EMBL/GenBank/DDBJ databases">
        <authorList>
            <consortium name="Pathogen Informatics"/>
        </authorList>
    </citation>
    <scope>NUCLEOTIDE SEQUENCE [LARGE SCALE GENOMIC DNA]</scope>
</reference>
<dbReference type="PANTHER" id="PTHR10127:SF780">
    <property type="entry name" value="METALLOENDOPEPTIDASE"/>
    <property type="match status" value="1"/>
</dbReference>
<evidence type="ECO:0000256" key="11">
    <source>
        <dbReference type="SAM" id="MobiDB-lite"/>
    </source>
</evidence>
<dbReference type="EC" id="3.4.24.-" evidence="10"/>
<dbReference type="Gene3D" id="2.60.120.290">
    <property type="entry name" value="Spermadhesin, CUB domain"/>
    <property type="match status" value="1"/>
</dbReference>
<evidence type="ECO:0000256" key="5">
    <source>
        <dbReference type="ARBA" id="ARBA00022833"/>
    </source>
</evidence>
<feature type="binding site" evidence="9">
    <location>
        <position position="55"/>
    </location>
    <ligand>
        <name>Zn(2+)</name>
        <dbReference type="ChEBI" id="CHEBI:29105"/>
        <note>catalytic</note>
    </ligand>
</feature>
<reference evidence="16" key="1">
    <citation type="submission" date="2016-04" db="UniProtKB">
        <authorList>
            <consortium name="WormBaseParasite"/>
        </authorList>
    </citation>
    <scope>IDENTIFICATION</scope>
</reference>
<feature type="domain" description="Peptidase M12A" evidence="13">
    <location>
        <begin position="1"/>
        <end position="170"/>
    </location>
</feature>
<accession>A0A158QXT0</accession>
<dbReference type="EMBL" id="UYSL01019882">
    <property type="protein sequence ID" value="VDL70936.1"/>
    <property type="molecule type" value="Genomic_DNA"/>
</dbReference>
<dbReference type="PROSITE" id="PS01180">
    <property type="entry name" value="CUB"/>
    <property type="match status" value="1"/>
</dbReference>
<keyword evidence="3 9" id="KW-0479">Metal-binding</keyword>
<dbReference type="SUPFAM" id="SSF49854">
    <property type="entry name" value="Spermadhesin, CUB domain"/>
    <property type="match status" value="1"/>
</dbReference>
<name>A0A158QXT0_NIPBR</name>
<feature type="domain" description="CUB" evidence="12">
    <location>
        <begin position="130"/>
        <end position="225"/>
    </location>
</feature>
<keyword evidence="7" id="KW-1015">Disulfide bond</keyword>
<keyword evidence="5 9" id="KW-0862">Zinc</keyword>
<evidence type="ECO:0000256" key="4">
    <source>
        <dbReference type="ARBA" id="ARBA00022801"/>
    </source>
</evidence>
<keyword evidence="4 9" id="KW-0378">Hydrolase</keyword>
<evidence type="ECO:0000256" key="9">
    <source>
        <dbReference type="PROSITE-ProRule" id="PRU01211"/>
    </source>
</evidence>
<keyword evidence="15" id="KW-1185">Reference proteome</keyword>
<dbReference type="Gene3D" id="3.40.390.10">
    <property type="entry name" value="Collagenase (Catalytic Domain)"/>
    <property type="match status" value="1"/>
</dbReference>
<comment type="caution">
    <text evidence="8">Lacks conserved residue(s) required for the propagation of feature annotation.</text>
</comment>
<feature type="binding site" evidence="9">
    <location>
        <position position="49"/>
    </location>
    <ligand>
        <name>Zn(2+)</name>
        <dbReference type="ChEBI" id="CHEBI:29105"/>
        <note>catalytic</note>
    </ligand>
</feature>
<dbReference type="PANTHER" id="PTHR10127">
    <property type="entry name" value="DISCOIDIN, CUB, EGF, LAMININ , AND ZINC METALLOPROTEASE DOMAIN CONTAINING"/>
    <property type="match status" value="1"/>
</dbReference>
<evidence type="ECO:0000313" key="14">
    <source>
        <dbReference type="EMBL" id="VDL70936.1"/>
    </source>
</evidence>
<evidence type="ECO:0000313" key="16">
    <source>
        <dbReference type="WBParaSite" id="NBR_0000734601-mRNA-1"/>
    </source>
</evidence>
<dbReference type="InterPro" id="IPR000859">
    <property type="entry name" value="CUB_dom"/>
</dbReference>
<dbReference type="GO" id="GO:0008270">
    <property type="term" value="F:zinc ion binding"/>
    <property type="evidence" value="ECO:0007669"/>
    <property type="project" value="UniProtKB-UniRule"/>
</dbReference>
<dbReference type="GO" id="GO:0006508">
    <property type="term" value="P:proteolysis"/>
    <property type="evidence" value="ECO:0007669"/>
    <property type="project" value="UniProtKB-KW"/>
</dbReference>
<dbReference type="WBParaSite" id="NBR_0000734601-mRNA-1">
    <property type="protein sequence ID" value="NBR_0000734601-mRNA-1"/>
    <property type="gene ID" value="NBR_0000734601"/>
</dbReference>
<sequence length="225" mass="24636">MQNLHRASVGSGPATTPLPKPDLGPKNNYSLPISVTNKKLGTVTHEIAHALGFYHTQSRYDRDSWVHVDLANVDPTLLSNFAKVSALESILRLVAILATRILEIVIRASVHVLSAYSTSWATLQGQAGDPNSYVPTQDPTDCFWHIQAPPGRRIQLRLSASPQVCMEGCPWQSVEINLGQFDLYGMLMCCPSSIGQTYTSTGSLVTIRGAVRVNELTFAVDYRVV</sequence>
<evidence type="ECO:0000256" key="3">
    <source>
        <dbReference type="ARBA" id="ARBA00022723"/>
    </source>
</evidence>
<evidence type="ECO:0000259" key="13">
    <source>
        <dbReference type="PROSITE" id="PS51864"/>
    </source>
</evidence>